<comment type="caution">
    <text evidence="2">The sequence shown here is derived from an EMBL/GenBank/DDBJ whole genome shotgun (WGS) entry which is preliminary data.</text>
</comment>
<proteinExistence type="predicted"/>
<evidence type="ECO:0000256" key="1">
    <source>
        <dbReference type="SAM" id="MobiDB-lite"/>
    </source>
</evidence>
<organism evidence="2 3">
    <name type="scientific">Naegleria lovaniensis</name>
    <name type="common">Amoeba</name>
    <dbReference type="NCBI Taxonomy" id="51637"/>
    <lineage>
        <taxon>Eukaryota</taxon>
        <taxon>Discoba</taxon>
        <taxon>Heterolobosea</taxon>
        <taxon>Tetramitia</taxon>
        <taxon>Eutetramitia</taxon>
        <taxon>Vahlkampfiidae</taxon>
        <taxon>Naegleria</taxon>
    </lineage>
</organism>
<sequence>MSHRHPLETEVLTALYHYLSKKNKNLESCPCVIVPQTIVYEHNFPTVWYQQTATKEFKKKSGKELETKAIMNEFTRNIVMSRTGTATATTVEQDPSTAATTTQPSAQTSDPNNSAGLASNDQNVMMNDNHHGIVAQFISQTEDEKTGEIINNVEFLDVDSLDDFLFKRKKRDKGILQQFITPKGPYNFVIQAIWSPHVTKIERRVNIHRITDRKNYTPYERAVTYEGPSHYSNEVFCAPHLEKEIKRVCSAIVDHFFSVEHKNITRMVLYFKVDPKNNLYLLWSSSIRIGNQKTDKPSIVTMNSGSLQPPTREPLNLSPKFSYSHNESQEGAGQDGSKTNVNNSYDYGDVLDKLDQTKKPKKTKASKIDTNSSIALTEQSLDNGAGDDLDGVVNDTNVEKDEEFQKLKQDIQQELDDLLYKAYSHFLHNSEIDEQTLEFSFLMPPILLKAFGEANLTQLFSNRDMILKRSNAEDGVFILNLKQASSMNKLQHEFNTFKEYLVECFESEGYYESNFKEQQ</sequence>
<feature type="compositionally biased region" description="Polar residues" evidence="1">
    <location>
        <begin position="319"/>
        <end position="342"/>
    </location>
</feature>
<reference evidence="2 3" key="1">
    <citation type="journal article" date="2018" name="BMC Genomics">
        <title>The genome of Naegleria lovaniensis, the basis for a comparative approach to unravel pathogenicity factors of the human pathogenic amoeba N. fowleri.</title>
        <authorList>
            <person name="Liechti N."/>
            <person name="Schurch N."/>
            <person name="Bruggmann R."/>
            <person name="Wittwer M."/>
        </authorList>
    </citation>
    <scope>NUCLEOTIDE SEQUENCE [LARGE SCALE GENOMIC DNA]</scope>
    <source>
        <strain evidence="2 3">ATCC 30569</strain>
    </source>
</reference>
<dbReference type="Proteomes" id="UP000816034">
    <property type="component" value="Unassembled WGS sequence"/>
</dbReference>
<feature type="region of interest" description="Disordered" evidence="1">
    <location>
        <begin position="295"/>
        <end position="342"/>
    </location>
</feature>
<feature type="compositionally biased region" description="Low complexity" evidence="1">
    <location>
        <begin position="93"/>
        <end position="111"/>
    </location>
</feature>
<name>A0AA88GKK6_NAELO</name>
<protein>
    <submittedName>
        <fullName evidence="2">Uncharacterized protein</fullName>
    </submittedName>
</protein>
<gene>
    <name evidence="2" type="ORF">C9374_007735</name>
</gene>
<feature type="region of interest" description="Disordered" evidence="1">
    <location>
        <begin position="86"/>
        <end position="123"/>
    </location>
</feature>
<evidence type="ECO:0000313" key="2">
    <source>
        <dbReference type="EMBL" id="KAG2379097.1"/>
    </source>
</evidence>
<dbReference type="EMBL" id="PYSW02000030">
    <property type="protein sequence ID" value="KAG2379097.1"/>
    <property type="molecule type" value="Genomic_DNA"/>
</dbReference>
<keyword evidence="3" id="KW-1185">Reference proteome</keyword>
<evidence type="ECO:0000313" key="3">
    <source>
        <dbReference type="Proteomes" id="UP000816034"/>
    </source>
</evidence>
<dbReference type="GeneID" id="68100189"/>
<feature type="compositionally biased region" description="Polar residues" evidence="1">
    <location>
        <begin position="112"/>
        <end position="123"/>
    </location>
</feature>
<feature type="compositionally biased region" description="Polar residues" evidence="1">
    <location>
        <begin position="300"/>
        <end position="309"/>
    </location>
</feature>
<accession>A0AA88GKK6</accession>
<dbReference type="RefSeq" id="XP_044546359.1">
    <property type="nucleotide sequence ID" value="XM_044697733.1"/>
</dbReference>
<dbReference type="AlphaFoldDB" id="A0AA88GKK6"/>